<feature type="transmembrane region" description="Helical" evidence="1">
    <location>
        <begin position="33"/>
        <end position="54"/>
    </location>
</feature>
<feature type="transmembrane region" description="Helical" evidence="1">
    <location>
        <begin position="120"/>
        <end position="141"/>
    </location>
</feature>
<proteinExistence type="predicted"/>
<keyword evidence="1" id="KW-1133">Transmembrane helix</keyword>
<feature type="transmembrane region" description="Helical" evidence="1">
    <location>
        <begin position="66"/>
        <end position="85"/>
    </location>
</feature>
<dbReference type="AlphaFoldDB" id="A0A0B5FJ50"/>
<accession>A0A0B5FJ50</accession>
<dbReference type="Proteomes" id="UP000035036">
    <property type="component" value="Plasmid pGSUB1"/>
</dbReference>
<dbReference type="KEGG" id="gsb:GSUB_17105"/>
<protein>
    <submittedName>
        <fullName evidence="2">Uncharacterized protein</fullName>
    </submittedName>
</protein>
<organism evidence="2 3">
    <name type="scientific">Geoalkalibacter subterraneus</name>
    <dbReference type="NCBI Taxonomy" id="483547"/>
    <lineage>
        <taxon>Bacteria</taxon>
        <taxon>Pseudomonadati</taxon>
        <taxon>Thermodesulfobacteriota</taxon>
        <taxon>Desulfuromonadia</taxon>
        <taxon>Desulfuromonadales</taxon>
        <taxon>Geoalkalibacteraceae</taxon>
        <taxon>Geoalkalibacter</taxon>
    </lineage>
</organism>
<sequence length="239" mass="24639">MNITFGLNTAPPTQAAIDQEREHLTDTTSKMKLWARLFSVIVIVLSALILLWLYSSSLLTGEQVAVAIAVAIVGVVAIAVAIAVVGAVTGTAAVAIVGVVAAAVAAVAAVAVAAVGAAAVAGAVAAAVAVAVAVAVAAAWFGDRLTKIQRDLRQLIPLDAPENKHRCVAAFAACEQDSLCRDYAAAVARQGRPLVLAEADLIETWIANTSVRASEEEKARLQEVACVKLRKMHELEGEG</sequence>
<geneLocation type="plasmid" evidence="2 3">
    <name>pGSUB1</name>
</geneLocation>
<keyword evidence="1" id="KW-0472">Membrane</keyword>
<evidence type="ECO:0000313" key="2">
    <source>
        <dbReference type="EMBL" id="AJF08207.1"/>
    </source>
</evidence>
<keyword evidence="1" id="KW-0812">Transmembrane</keyword>
<dbReference type="HOGENOM" id="CLU_1159769_0_0_7"/>
<name>A0A0B5FJ50_9BACT</name>
<feature type="transmembrane region" description="Helical" evidence="1">
    <location>
        <begin position="92"/>
        <end position="114"/>
    </location>
</feature>
<keyword evidence="3" id="KW-1185">Reference proteome</keyword>
<reference evidence="2 3" key="1">
    <citation type="journal article" date="2015" name="Genome Announc.">
        <title>Genomes of Geoalkalibacter ferrihydriticus Z-0531T and Geoalkalibacter subterraneus Red1T, Two Haloalkaliphilic Metal-Reducing Deltaproteobacteria.</title>
        <authorList>
            <person name="Badalamenti J.P."/>
            <person name="Krajmalnik-Brown R."/>
            <person name="Torres C.I."/>
            <person name="Bond D.R."/>
        </authorList>
    </citation>
    <scope>NUCLEOTIDE SEQUENCE [LARGE SCALE GENOMIC DNA]</scope>
    <source>
        <strain evidence="2 3">Red1</strain>
        <plasmid evidence="3">Plasmid pGSUB1</plasmid>
    </source>
</reference>
<evidence type="ECO:0000313" key="3">
    <source>
        <dbReference type="Proteomes" id="UP000035036"/>
    </source>
</evidence>
<gene>
    <name evidence="2" type="ORF">GSUB_17105</name>
</gene>
<evidence type="ECO:0000256" key="1">
    <source>
        <dbReference type="SAM" id="Phobius"/>
    </source>
</evidence>
<dbReference type="EMBL" id="CP010312">
    <property type="protein sequence ID" value="AJF08207.1"/>
    <property type="molecule type" value="Genomic_DNA"/>
</dbReference>
<keyword evidence="2" id="KW-0614">Plasmid</keyword>